<evidence type="ECO:0000313" key="3">
    <source>
        <dbReference type="Proteomes" id="UP000232229"/>
    </source>
</evidence>
<dbReference type="STRING" id="1336232.GCA_000518825_01058"/>
<keyword evidence="1" id="KW-0732">Signal</keyword>
<dbReference type="KEGG" id="mchc:CK556_03710"/>
<organism evidence="2 3">
    <name type="scientific">Mesoplasma chauliocola</name>
    <dbReference type="NCBI Taxonomy" id="216427"/>
    <lineage>
        <taxon>Bacteria</taxon>
        <taxon>Bacillati</taxon>
        <taxon>Mycoplasmatota</taxon>
        <taxon>Mollicutes</taxon>
        <taxon>Entomoplasmatales</taxon>
        <taxon>Entomoplasmataceae</taxon>
        <taxon>Mesoplasma</taxon>
    </lineage>
</organism>
<protein>
    <submittedName>
        <fullName evidence="2">BMP family ABC transporter substrate-binding protein</fullName>
    </submittedName>
</protein>
<dbReference type="AlphaFoldDB" id="A0A249SPM9"/>
<sequence>MKKLLLGLMSVTVVGTSATTVVACGSEKFNNQIYLVTDAGRIDDKSFNESSYKAASDFSQKILGNENKAAYIQPASATEANLTRAYSNAKRNGAKTLILPGFHHTVEGANKAPGIMGEDGSTILLDSQNGGQKNQIAFNFRGDVSGFYAGMASIVVSINEGNYDKTNNTISLGAFGGISNPASVDNFIVGYLASTYVWNEIKDDAEMLTSIGIKEDELDNAAKIEARKAQNDYPEKNSDENWFSNSFLVGQARTVLTNITNPTKAAKPNVMMAVAGPQTADALSFDNNWKMVGVDTDQALSFEKEASAGRFITSAEKDLYNSAILGLAHTPEWKDVKVSDADGKETTVMAKADKMYNTEESKFLVADEKGEYKPIEEVATDGDWTGNDVWVNGKASATGKNLLTEEINEKISTTFTPEALTSASIELFKTINDTTNGYVPAKEGDVITKTIINEQVIKAYADSIYRK</sequence>
<dbReference type="EMBL" id="CP023173">
    <property type="protein sequence ID" value="ASZ09431.1"/>
    <property type="molecule type" value="Genomic_DNA"/>
</dbReference>
<evidence type="ECO:0000256" key="1">
    <source>
        <dbReference type="SAM" id="SignalP"/>
    </source>
</evidence>
<dbReference type="PROSITE" id="PS51257">
    <property type="entry name" value="PROKAR_LIPOPROTEIN"/>
    <property type="match status" value="1"/>
</dbReference>
<reference evidence="2 3" key="1">
    <citation type="submission" date="2017-08" db="EMBL/GenBank/DDBJ databases">
        <title>Complete Genome Sequence of Mesoplasma chauliocola.</title>
        <authorList>
            <person name="Knight T.F.Jr."/>
            <person name="Citino T."/>
        </authorList>
    </citation>
    <scope>NUCLEOTIDE SEQUENCE [LARGE SCALE GENOMIC DNA]</scope>
    <source>
        <strain evidence="2 3">CHPA-2</strain>
    </source>
</reference>
<evidence type="ECO:0000313" key="2">
    <source>
        <dbReference type="EMBL" id="ASZ09431.1"/>
    </source>
</evidence>
<dbReference type="Gene3D" id="3.40.50.2300">
    <property type="match status" value="2"/>
</dbReference>
<feature type="signal peptide" evidence="1">
    <location>
        <begin position="1"/>
        <end position="23"/>
    </location>
</feature>
<proteinExistence type="predicted"/>
<keyword evidence="3" id="KW-1185">Reference proteome</keyword>
<accession>A0A249SPM9</accession>
<dbReference type="Proteomes" id="UP000232229">
    <property type="component" value="Chromosome"/>
</dbReference>
<dbReference type="InterPro" id="IPR050957">
    <property type="entry name" value="BMP_lipoprotein"/>
</dbReference>
<feature type="chain" id="PRO_5011797401" evidence="1">
    <location>
        <begin position="24"/>
        <end position="467"/>
    </location>
</feature>
<dbReference type="PANTHER" id="PTHR34296">
    <property type="entry name" value="TRANSCRIPTIONAL ACTIVATOR PROTEIN MED"/>
    <property type="match status" value="1"/>
</dbReference>
<gene>
    <name evidence="2" type="ORF">CK556_03710</name>
</gene>
<dbReference type="PANTHER" id="PTHR34296:SF2">
    <property type="entry name" value="ABC TRANSPORTER GUANOSINE-BINDING PROTEIN NUPN"/>
    <property type="match status" value="1"/>
</dbReference>
<name>A0A249SPM9_9MOLU</name>
<dbReference type="RefSeq" id="WP_027875501.1">
    <property type="nucleotide sequence ID" value="NZ_CP023173.1"/>
</dbReference>